<protein>
    <submittedName>
        <fullName evidence="2">Uncharacterized protein</fullName>
    </submittedName>
</protein>
<name>A0ABQ9GP07_9NEOP</name>
<sequence>MPTHSGIMGRARAIRVKGELSALELYAANELFLSVKDPSPSEVHTRYARDFTPTVTTASPTSERESRGAEYRLAVPFALLSAHCTPGASLSLQLLSGGETQLEHRILMNTEVKQPLIPPTRAAHVTSLSSNMSEVKGQWTKGTGFQYGGRRRDNMAAGPAPVLRSHIPLPQNSYFPATSALNAIYFNPSIPGSAERNLARARLRASSGPYVTMRRVILCTRLESSSDKTGMTMSLPLKTKLVRIGAAPECKSGGNGISPRKLANQWHRPARIPLAKIEELTGRGLNPVRLVEPQMYVHWLLPHTRKYGIRFLFSCKSAIGSESSRAYIINSDPIRKAVHDKASTSEINLRKMSLPLPAHFLSGTPSDMCPIKVGPLRIQQHRHGSYVIRVQAVNTSHKVIRPINIGVKCEVSQRGGDTHRAATCWLRSSRLAQEGITSVRCVRSSYPSAAPAGANICPVNRTRGNSSDQTDIDDVRGRHPPPPPSQPFNTLQSISLPSSSTSRTLPSTRSRGTVSKERRRMKWCGKLEIPEKTRRPVASYSTIPTCKKKQDRGFLPVHESNNRLRRRGCNIGAADVGLVSEVVSHGDVVRMKVAATEDGGRASFRPCEGCHASRPTGVALAKVLPTHEQRRRAGQPRVNTMVARR</sequence>
<evidence type="ECO:0000256" key="1">
    <source>
        <dbReference type="SAM" id="MobiDB-lite"/>
    </source>
</evidence>
<evidence type="ECO:0000313" key="3">
    <source>
        <dbReference type="Proteomes" id="UP001159363"/>
    </source>
</evidence>
<comment type="caution">
    <text evidence="2">The sequence shown here is derived from an EMBL/GenBank/DDBJ whole genome shotgun (WGS) entry which is preliminary data.</text>
</comment>
<evidence type="ECO:0000313" key="2">
    <source>
        <dbReference type="EMBL" id="KAJ8873765.1"/>
    </source>
</evidence>
<gene>
    <name evidence="2" type="ORF">PR048_024599</name>
</gene>
<organism evidence="2 3">
    <name type="scientific">Dryococelus australis</name>
    <dbReference type="NCBI Taxonomy" id="614101"/>
    <lineage>
        <taxon>Eukaryota</taxon>
        <taxon>Metazoa</taxon>
        <taxon>Ecdysozoa</taxon>
        <taxon>Arthropoda</taxon>
        <taxon>Hexapoda</taxon>
        <taxon>Insecta</taxon>
        <taxon>Pterygota</taxon>
        <taxon>Neoptera</taxon>
        <taxon>Polyneoptera</taxon>
        <taxon>Phasmatodea</taxon>
        <taxon>Verophasmatodea</taxon>
        <taxon>Anareolatae</taxon>
        <taxon>Phasmatidae</taxon>
        <taxon>Eurycanthinae</taxon>
        <taxon>Dryococelus</taxon>
    </lineage>
</organism>
<dbReference type="EMBL" id="JARBHB010000010">
    <property type="protein sequence ID" value="KAJ8873765.1"/>
    <property type="molecule type" value="Genomic_DNA"/>
</dbReference>
<keyword evidence="3" id="KW-1185">Reference proteome</keyword>
<accession>A0ABQ9GP07</accession>
<dbReference type="Proteomes" id="UP001159363">
    <property type="component" value="Chromosome 9"/>
</dbReference>
<reference evidence="2 3" key="1">
    <citation type="submission" date="2023-02" db="EMBL/GenBank/DDBJ databases">
        <title>LHISI_Scaffold_Assembly.</title>
        <authorList>
            <person name="Stuart O.P."/>
            <person name="Cleave R."/>
            <person name="Magrath M.J.L."/>
            <person name="Mikheyev A.S."/>
        </authorList>
    </citation>
    <scope>NUCLEOTIDE SEQUENCE [LARGE SCALE GENOMIC DNA]</scope>
    <source>
        <strain evidence="2">Daus_M_001</strain>
        <tissue evidence="2">Leg muscle</tissue>
    </source>
</reference>
<feature type="compositionally biased region" description="Low complexity" evidence="1">
    <location>
        <begin position="495"/>
        <end position="511"/>
    </location>
</feature>
<proteinExistence type="predicted"/>
<feature type="region of interest" description="Disordered" evidence="1">
    <location>
        <begin position="452"/>
        <end position="519"/>
    </location>
</feature>